<feature type="transmembrane region" description="Helical" evidence="1">
    <location>
        <begin position="12"/>
        <end position="34"/>
    </location>
</feature>
<sequence>MKARKWFRCFGINFRPIFYVLAVMVILGFARFLVVTRVDRRQGLKNKIAVTAGDTLRQQKPGSQRWLDKMLTGRWVPTKYTSQEMDELENFHKRAWKHHKIPVSLQREDKKCGNVSFPNLFWFRAVCDPRGGTPCCMNSFCVDKPVQECQCPECYDLRQPVHAEFSKWEPQDAAVQLTPFTREREVCRVLQNKTVYFIGDSFMRQVYTSALAMLRDGKPRHVIKDTVPLVNVTNCDKYFRYLAPCGYFLILDSLECNGTTRLSMRHLYRVTEVDRLFKAVRELNGTVNSWLVVGIGIHNLYNMTAIRQAAIDPMLKLLQNSKWPKLIWMAAQSPGLLKTGSEKRQQSQAILDYNEKLKSIFGPLGIPIMNFFQLTKGVFSFDGAHYGKGLNDVKVNILLNFLQQETTT</sequence>
<keyword evidence="1" id="KW-0812">Transmembrane</keyword>
<dbReference type="Proteomes" id="UP001497497">
    <property type="component" value="Unassembled WGS sequence"/>
</dbReference>
<evidence type="ECO:0000313" key="2">
    <source>
        <dbReference type="EMBL" id="CAL1546394.1"/>
    </source>
</evidence>
<gene>
    <name evidence="2" type="ORF">GSLYS_00019771001</name>
</gene>
<name>A0AAV2IN72_LYMST</name>
<evidence type="ECO:0000256" key="1">
    <source>
        <dbReference type="SAM" id="Phobius"/>
    </source>
</evidence>
<evidence type="ECO:0000313" key="3">
    <source>
        <dbReference type="Proteomes" id="UP001497497"/>
    </source>
</evidence>
<keyword evidence="1" id="KW-0472">Membrane</keyword>
<keyword evidence="3" id="KW-1185">Reference proteome</keyword>
<dbReference type="AlphaFoldDB" id="A0AAV2IN72"/>
<accession>A0AAV2IN72</accession>
<reference evidence="2 3" key="1">
    <citation type="submission" date="2024-04" db="EMBL/GenBank/DDBJ databases">
        <authorList>
            <consortium name="Genoscope - CEA"/>
            <person name="William W."/>
        </authorList>
    </citation>
    <scope>NUCLEOTIDE SEQUENCE [LARGE SCALE GENOMIC DNA]</scope>
</reference>
<keyword evidence="1" id="KW-1133">Transmembrane helix</keyword>
<organism evidence="2 3">
    <name type="scientific">Lymnaea stagnalis</name>
    <name type="common">Great pond snail</name>
    <name type="synonym">Helix stagnalis</name>
    <dbReference type="NCBI Taxonomy" id="6523"/>
    <lineage>
        <taxon>Eukaryota</taxon>
        <taxon>Metazoa</taxon>
        <taxon>Spiralia</taxon>
        <taxon>Lophotrochozoa</taxon>
        <taxon>Mollusca</taxon>
        <taxon>Gastropoda</taxon>
        <taxon>Heterobranchia</taxon>
        <taxon>Euthyneura</taxon>
        <taxon>Panpulmonata</taxon>
        <taxon>Hygrophila</taxon>
        <taxon>Lymnaeoidea</taxon>
        <taxon>Lymnaeidae</taxon>
        <taxon>Lymnaea</taxon>
    </lineage>
</organism>
<dbReference type="SUPFAM" id="SSF52266">
    <property type="entry name" value="SGNH hydrolase"/>
    <property type="match status" value="1"/>
</dbReference>
<comment type="caution">
    <text evidence="2">The sequence shown here is derived from an EMBL/GenBank/DDBJ whole genome shotgun (WGS) entry which is preliminary data.</text>
</comment>
<proteinExistence type="predicted"/>
<protein>
    <submittedName>
        <fullName evidence="2">Uncharacterized protein</fullName>
    </submittedName>
</protein>
<dbReference type="EMBL" id="CAXITT010000805">
    <property type="protein sequence ID" value="CAL1546394.1"/>
    <property type="molecule type" value="Genomic_DNA"/>
</dbReference>